<reference evidence="2 3" key="1">
    <citation type="submission" date="2014-08" db="EMBL/GenBank/DDBJ databases">
        <authorList>
            <person name="Kuleshov K."/>
            <person name="Dedkov V."/>
            <person name="Markelov M."/>
            <person name="Pimkina E."/>
        </authorList>
    </citation>
    <scope>NUCLEOTIDE SEQUENCE [LARGE SCALE GENOMIC DNA]</scope>
    <source>
        <strain evidence="3">TOA</strain>
    </source>
</reference>
<evidence type="ECO:0000313" key="2">
    <source>
        <dbReference type="EMBL" id="AYN65219.1"/>
    </source>
</evidence>
<evidence type="ECO:0000313" key="3">
    <source>
        <dbReference type="Proteomes" id="UP000029712"/>
    </source>
</evidence>
<feature type="transmembrane region" description="Helical" evidence="1">
    <location>
        <begin position="86"/>
        <end position="106"/>
    </location>
</feature>
<sequence length="167" mass="19007">MDINNIIKNNIKRLLITTAFGFLAILISFLITGIFSIQSLSNNSRLTISCFGQIICGFYVVYYILNFFLAYRFKSEIANKKILKTLLIISIFILICGICFIVNGLILPSIRKTYIQAITTRNNNLLQSILWQGKVIKVEMWISSTIFLVAIASSLILCSFIFKKMNN</sequence>
<reference evidence="2 3" key="2">
    <citation type="submission" date="2018-10" db="EMBL/GenBank/DDBJ databases">
        <title>Detection and isolation of Mycoplasma hominis as a predominant microorganism from pelvic cavity of patient with salpingitis and tubo-ovarian abscess.</title>
        <authorList>
            <person name="Guschin A.E."/>
            <person name="Khayrullina G.A."/>
            <person name="Rakovskaya I.V."/>
            <person name="Shelenkov A.A."/>
            <person name="Shagin D.A."/>
        </authorList>
    </citation>
    <scope>NUCLEOTIDE SEQUENCE [LARGE SCALE GENOMIC DNA]</scope>
    <source>
        <strain evidence="3">TOA</strain>
    </source>
</reference>
<evidence type="ECO:0000256" key="1">
    <source>
        <dbReference type="SAM" id="Phobius"/>
    </source>
</evidence>
<dbReference type="EMBL" id="CP033021">
    <property type="protein sequence ID" value="AYN65219.1"/>
    <property type="molecule type" value="Genomic_DNA"/>
</dbReference>
<proteinExistence type="predicted"/>
<keyword evidence="1" id="KW-0812">Transmembrane</keyword>
<dbReference type="AlphaFoldDB" id="A0A454C9U5"/>
<dbReference type="Proteomes" id="UP000029712">
    <property type="component" value="Chromosome"/>
</dbReference>
<feature type="transmembrane region" description="Helical" evidence="1">
    <location>
        <begin position="140"/>
        <end position="162"/>
    </location>
</feature>
<gene>
    <name evidence="2" type="ORF">KN71_000635</name>
</gene>
<keyword evidence="1" id="KW-1133">Transmembrane helix</keyword>
<feature type="transmembrane region" description="Helical" evidence="1">
    <location>
        <begin position="46"/>
        <end position="65"/>
    </location>
</feature>
<accession>A0A454C9U5</accession>
<protein>
    <submittedName>
        <fullName evidence="2">Uncharacterized protein</fullName>
    </submittedName>
</protein>
<name>A0A454C9U5_METHO</name>
<dbReference type="RefSeq" id="WP_036439221.1">
    <property type="nucleotide sequence ID" value="NZ_CP033021.1"/>
</dbReference>
<organism evidence="2 3">
    <name type="scientific">Metamycoplasma hominis</name>
    <name type="common">Mycoplasma hominis</name>
    <dbReference type="NCBI Taxonomy" id="2098"/>
    <lineage>
        <taxon>Bacteria</taxon>
        <taxon>Bacillati</taxon>
        <taxon>Mycoplasmatota</taxon>
        <taxon>Mycoplasmoidales</taxon>
        <taxon>Metamycoplasmataceae</taxon>
        <taxon>Metamycoplasma</taxon>
    </lineage>
</organism>
<keyword evidence="1" id="KW-0472">Membrane</keyword>
<feature type="transmembrane region" description="Helical" evidence="1">
    <location>
        <begin position="14"/>
        <end position="40"/>
    </location>
</feature>